<gene>
    <name evidence="14" type="ORF">K7G82_21870</name>
</gene>
<protein>
    <submittedName>
        <fullName evidence="14">TonB-dependent receptor</fullName>
    </submittedName>
</protein>
<dbReference type="Pfam" id="PF07715">
    <property type="entry name" value="Plug"/>
    <property type="match status" value="1"/>
</dbReference>
<sequence>MRYPGYRGALAASVAICGVAAATPAAAQTRSFNVPAQAAATAIPELARQADVQILVSESAARDKRTNAVKGRLTADQAVRRLIAGTGLRIASSDGRTYTLANAAAQAAPGKDGQAAAHEGDAADGQQIAEIVVTGTNIRGSAPAGSPLIRYDAEEMRRTGAGSVDDFLRKVPQNFSVLDTSTYIGGIASGTMAAANFTRGAAVSLRGLGPEGTLALINGQRLAPAGLQSAYADISVIPMTAVERIEILGDGASAIYGSDAIGGVVNFILQQKLNGGITSLRYGAATRGGGEEIRASQAVGVTDDRGRLMIAYEFFDQNHIEASQRGFVTQRQGRRVDLTPDRQRHSILVSSAYHLTPTTEVSFDGLYSRRTYRQIYYSQSLPEQVDDSGQAATTQASLGVAQQLGDWRARLNGTYSGSTVRRLMVQPSFTTPTNGFIRYKYLDFAVDGPLATLPGGPLLLSIGTSYRKEEYRPTDGRTIGMTLARKVESAFAELRVPVIGPENELPFARSINLSAALRHDRYSGIGNTTNPKLGVEWNVNDWLRLRGSYARSFRAPLLFNLSPALQSAFTYDFADPASPTGFTNTLVDSSSYNPDLRPERSRSFTLGFDVQPAGRYGPRLSVTYFDVDFRDRITTPPLRASLFLAYSQLDSLRSFMNFAPSQADLASYFASPFFVDIAGRGPGDVKVIFDFRPQNLKSQVSRGLDIEGSYAMPLGRGTLTADANINYMLDLKVQATPDMAVTSLLDQLGGPLSFRARGGLTWSNDDVVASLKLNHARGYRNITIVPNEQVSAYTTADLHLSWKIAETTVSLDVDNLFDRKPPVVHTNIPGAYNLGFDAVNASARGRYVALGLTHRW</sequence>
<dbReference type="InterPro" id="IPR012910">
    <property type="entry name" value="Plug_dom"/>
</dbReference>
<evidence type="ECO:0000256" key="9">
    <source>
        <dbReference type="ARBA" id="ARBA00023237"/>
    </source>
</evidence>
<dbReference type="InterPro" id="IPR000531">
    <property type="entry name" value="Beta-barrel_TonB"/>
</dbReference>
<dbReference type="PROSITE" id="PS52016">
    <property type="entry name" value="TONB_DEPENDENT_REC_3"/>
    <property type="match status" value="1"/>
</dbReference>
<evidence type="ECO:0000256" key="11">
    <source>
        <dbReference type="RuleBase" id="RU003357"/>
    </source>
</evidence>
<organism evidence="14 15">
    <name type="scientific">Sphingomonas colocasiae</name>
    <dbReference type="NCBI Taxonomy" id="1848973"/>
    <lineage>
        <taxon>Bacteria</taxon>
        <taxon>Pseudomonadati</taxon>
        <taxon>Pseudomonadota</taxon>
        <taxon>Alphaproteobacteria</taxon>
        <taxon>Sphingomonadales</taxon>
        <taxon>Sphingomonadaceae</taxon>
        <taxon>Sphingomonas</taxon>
    </lineage>
</organism>
<keyword evidence="4" id="KW-0410">Iron transport</keyword>
<dbReference type="Pfam" id="PF07660">
    <property type="entry name" value="STN"/>
    <property type="match status" value="1"/>
</dbReference>
<evidence type="ECO:0000256" key="2">
    <source>
        <dbReference type="ARBA" id="ARBA00022448"/>
    </source>
</evidence>
<dbReference type="InterPro" id="IPR011662">
    <property type="entry name" value="Secretin/TonB_short_N"/>
</dbReference>
<dbReference type="SMART" id="SM00965">
    <property type="entry name" value="STN"/>
    <property type="match status" value="1"/>
</dbReference>
<dbReference type="Proteomes" id="UP000706039">
    <property type="component" value="Unassembled WGS sequence"/>
</dbReference>
<dbReference type="SUPFAM" id="SSF56935">
    <property type="entry name" value="Porins"/>
    <property type="match status" value="1"/>
</dbReference>
<dbReference type="Pfam" id="PF00593">
    <property type="entry name" value="TonB_dep_Rec_b-barrel"/>
    <property type="match status" value="1"/>
</dbReference>
<evidence type="ECO:0000313" key="14">
    <source>
        <dbReference type="EMBL" id="MBY8824967.1"/>
    </source>
</evidence>
<keyword evidence="7 11" id="KW-0798">TonB box</keyword>
<keyword evidence="14" id="KW-0675">Receptor</keyword>
<keyword evidence="12" id="KW-0732">Signal</keyword>
<feature type="chain" id="PRO_5045719429" evidence="12">
    <location>
        <begin position="28"/>
        <end position="856"/>
    </location>
</feature>
<evidence type="ECO:0000256" key="10">
    <source>
        <dbReference type="PROSITE-ProRule" id="PRU01360"/>
    </source>
</evidence>
<evidence type="ECO:0000313" key="15">
    <source>
        <dbReference type="Proteomes" id="UP000706039"/>
    </source>
</evidence>
<evidence type="ECO:0000256" key="1">
    <source>
        <dbReference type="ARBA" id="ARBA00004571"/>
    </source>
</evidence>
<keyword evidence="9 10" id="KW-0998">Cell outer membrane</keyword>
<dbReference type="Gene3D" id="3.55.50.30">
    <property type="match status" value="1"/>
</dbReference>
<name>A0ABS7PUC6_9SPHN</name>
<evidence type="ECO:0000256" key="12">
    <source>
        <dbReference type="SAM" id="SignalP"/>
    </source>
</evidence>
<dbReference type="EMBL" id="JAINVV010000011">
    <property type="protein sequence ID" value="MBY8824967.1"/>
    <property type="molecule type" value="Genomic_DNA"/>
</dbReference>
<dbReference type="CDD" id="cd01347">
    <property type="entry name" value="ligand_gated_channel"/>
    <property type="match status" value="1"/>
</dbReference>
<comment type="subcellular location">
    <subcellularLocation>
        <location evidence="1 10">Cell outer membrane</location>
        <topology evidence="1 10">Multi-pass membrane protein</topology>
    </subcellularLocation>
</comment>
<evidence type="ECO:0000256" key="8">
    <source>
        <dbReference type="ARBA" id="ARBA00023136"/>
    </source>
</evidence>
<evidence type="ECO:0000256" key="5">
    <source>
        <dbReference type="ARBA" id="ARBA00022692"/>
    </source>
</evidence>
<comment type="similarity">
    <text evidence="10 11">Belongs to the TonB-dependent receptor family.</text>
</comment>
<dbReference type="InterPro" id="IPR039426">
    <property type="entry name" value="TonB-dep_rcpt-like"/>
</dbReference>
<dbReference type="InterPro" id="IPR036942">
    <property type="entry name" value="Beta-barrel_TonB_sf"/>
</dbReference>
<feature type="signal peptide" evidence="12">
    <location>
        <begin position="1"/>
        <end position="27"/>
    </location>
</feature>
<dbReference type="Gene3D" id="2.40.170.20">
    <property type="entry name" value="TonB-dependent receptor, beta-barrel domain"/>
    <property type="match status" value="1"/>
</dbReference>
<evidence type="ECO:0000256" key="6">
    <source>
        <dbReference type="ARBA" id="ARBA00023004"/>
    </source>
</evidence>
<evidence type="ECO:0000256" key="4">
    <source>
        <dbReference type="ARBA" id="ARBA00022496"/>
    </source>
</evidence>
<comment type="caution">
    <text evidence="14">The sequence shown here is derived from an EMBL/GenBank/DDBJ whole genome shotgun (WGS) entry which is preliminary data.</text>
</comment>
<keyword evidence="8 10" id="KW-0472">Membrane</keyword>
<proteinExistence type="inferred from homology"/>
<feature type="domain" description="Secretin/TonB short N-terminal" evidence="13">
    <location>
        <begin position="52"/>
        <end position="103"/>
    </location>
</feature>
<accession>A0ABS7PUC6</accession>
<dbReference type="PANTHER" id="PTHR47234">
    <property type="match status" value="1"/>
</dbReference>
<keyword evidence="15" id="KW-1185">Reference proteome</keyword>
<dbReference type="PANTHER" id="PTHR47234:SF3">
    <property type="entry name" value="SECRETIN_TONB SHORT N-TERMINAL DOMAIN-CONTAINING PROTEIN"/>
    <property type="match status" value="1"/>
</dbReference>
<evidence type="ECO:0000256" key="7">
    <source>
        <dbReference type="ARBA" id="ARBA00023077"/>
    </source>
</evidence>
<reference evidence="14 15" key="1">
    <citation type="submission" date="2021-08" db="EMBL/GenBank/DDBJ databases">
        <authorList>
            <person name="Tuo L."/>
        </authorList>
    </citation>
    <scope>NUCLEOTIDE SEQUENCE [LARGE SCALE GENOMIC DNA]</scope>
    <source>
        <strain evidence="14 15">JCM 31229</strain>
    </source>
</reference>
<keyword evidence="6" id="KW-0408">Iron</keyword>
<keyword evidence="3 10" id="KW-1134">Transmembrane beta strand</keyword>
<keyword evidence="2 10" id="KW-0813">Transport</keyword>
<dbReference type="Gene3D" id="2.170.130.10">
    <property type="entry name" value="TonB-dependent receptor, plug domain"/>
    <property type="match status" value="1"/>
</dbReference>
<evidence type="ECO:0000256" key="3">
    <source>
        <dbReference type="ARBA" id="ARBA00022452"/>
    </source>
</evidence>
<evidence type="ECO:0000259" key="13">
    <source>
        <dbReference type="SMART" id="SM00965"/>
    </source>
</evidence>
<keyword evidence="4" id="KW-0406">Ion transport</keyword>
<dbReference type="RefSeq" id="WP_222992076.1">
    <property type="nucleotide sequence ID" value="NZ_JAINVV010000011.1"/>
</dbReference>
<dbReference type="InterPro" id="IPR037066">
    <property type="entry name" value="Plug_dom_sf"/>
</dbReference>
<keyword evidence="5 10" id="KW-0812">Transmembrane</keyword>